<comment type="activity regulation">
    <text evidence="12">Activated by a monovalent cation that binds near, but not in, the active site. The most likely occupant of the site in vivo is potassium. Ion binding induces a conformational change that may alter substrate affinity.</text>
</comment>
<comment type="subcellular location">
    <subcellularLocation>
        <location evidence="12">Cytoplasm</location>
    </subcellularLocation>
</comment>
<feature type="active site" description="Proton acceptor" evidence="12">
    <location>
        <position position="251"/>
    </location>
</feature>
<comment type="pathway">
    <text evidence="12">Carbohydrate metabolism; D-ribose degradation; D-ribose 5-phosphate from beta-D-ribopyranose: step 2/2.</text>
</comment>
<dbReference type="GO" id="GO:0046872">
    <property type="term" value="F:metal ion binding"/>
    <property type="evidence" value="ECO:0007669"/>
    <property type="project" value="UniProtKB-KW"/>
</dbReference>
<dbReference type="InterPro" id="IPR029056">
    <property type="entry name" value="Ribokinase-like"/>
</dbReference>
<feature type="binding site" evidence="12">
    <location>
        <position position="245"/>
    </location>
    <ligand>
        <name>K(+)</name>
        <dbReference type="ChEBI" id="CHEBI:29103"/>
    </ligand>
</feature>
<gene>
    <name evidence="12 14" type="primary">rbsK</name>
    <name evidence="14" type="ORF">D3P09_16455</name>
</gene>
<dbReference type="AlphaFoldDB" id="A0A3A6PEH1"/>
<evidence type="ECO:0000256" key="2">
    <source>
        <dbReference type="ARBA" id="ARBA00012035"/>
    </source>
</evidence>
<feature type="binding site" evidence="12">
    <location>
        <position position="290"/>
    </location>
    <ligand>
        <name>K(+)</name>
        <dbReference type="ChEBI" id="CHEBI:29103"/>
    </ligand>
</feature>
<evidence type="ECO:0000256" key="1">
    <source>
        <dbReference type="ARBA" id="ARBA00005380"/>
    </source>
</evidence>
<dbReference type="InterPro" id="IPR011877">
    <property type="entry name" value="Ribokinase"/>
</dbReference>
<feature type="binding site" evidence="12">
    <location>
        <position position="182"/>
    </location>
    <ligand>
        <name>ATP</name>
        <dbReference type="ChEBI" id="CHEBI:30616"/>
    </ligand>
</feature>
<dbReference type="InterPro" id="IPR011611">
    <property type="entry name" value="PfkB_dom"/>
</dbReference>
<dbReference type="OrthoDB" id="9775849at2"/>
<dbReference type="PANTHER" id="PTHR10584">
    <property type="entry name" value="SUGAR KINASE"/>
    <property type="match status" value="1"/>
</dbReference>
<evidence type="ECO:0000256" key="8">
    <source>
        <dbReference type="ARBA" id="ARBA00022840"/>
    </source>
</evidence>
<name>A0A3A6PEH1_9BACL</name>
<comment type="cofactor">
    <cofactor evidence="12">
        <name>Mg(2+)</name>
        <dbReference type="ChEBI" id="CHEBI:18420"/>
    </cofactor>
    <text evidence="12">Requires a divalent cation, most likely magnesium in vivo, as an electrophilic catalyst to aid phosphoryl group transfer. It is the chelate of the metal and the nucleotide that is the actual substrate.</text>
</comment>
<feature type="binding site" evidence="12">
    <location>
        <begin position="39"/>
        <end position="43"/>
    </location>
    <ligand>
        <name>substrate</name>
    </ligand>
</feature>
<keyword evidence="11 12" id="KW-0119">Carbohydrate metabolism</keyword>
<dbReference type="EMBL" id="QXQB01000003">
    <property type="protein sequence ID" value="RJX39085.1"/>
    <property type="molecule type" value="Genomic_DNA"/>
</dbReference>
<dbReference type="EC" id="2.7.1.15" evidence="2 12"/>
<feature type="binding site" evidence="12">
    <location>
        <begin position="218"/>
        <end position="223"/>
    </location>
    <ligand>
        <name>ATP</name>
        <dbReference type="ChEBI" id="CHEBI:30616"/>
    </ligand>
</feature>
<dbReference type="GO" id="GO:0005524">
    <property type="term" value="F:ATP binding"/>
    <property type="evidence" value="ECO:0007669"/>
    <property type="project" value="UniProtKB-UniRule"/>
</dbReference>
<keyword evidence="5 12" id="KW-0479">Metal-binding</keyword>
<dbReference type="Proteomes" id="UP000267798">
    <property type="component" value="Unassembled WGS sequence"/>
</dbReference>
<dbReference type="NCBIfam" id="TIGR02152">
    <property type="entry name" value="D_ribokin_bact"/>
    <property type="match status" value="1"/>
</dbReference>
<dbReference type="PANTHER" id="PTHR10584:SF166">
    <property type="entry name" value="RIBOKINASE"/>
    <property type="match status" value="1"/>
</dbReference>
<keyword evidence="15" id="KW-1185">Reference proteome</keyword>
<evidence type="ECO:0000256" key="7">
    <source>
        <dbReference type="ARBA" id="ARBA00022777"/>
    </source>
</evidence>
<evidence type="ECO:0000313" key="15">
    <source>
        <dbReference type="Proteomes" id="UP000267798"/>
    </source>
</evidence>
<keyword evidence="9 12" id="KW-0460">Magnesium</keyword>
<keyword evidence="4 12" id="KW-0808">Transferase</keyword>
<dbReference type="CDD" id="cd01174">
    <property type="entry name" value="ribokinase"/>
    <property type="match status" value="1"/>
</dbReference>
<dbReference type="RefSeq" id="WP_120112148.1">
    <property type="nucleotide sequence ID" value="NZ_QXQB01000003.1"/>
</dbReference>
<proteinExistence type="inferred from homology"/>
<comment type="similarity">
    <text evidence="1">Belongs to the carbohydrate kinase pfkB family.</text>
</comment>
<feature type="binding site" evidence="12">
    <location>
        <begin position="250"/>
        <end position="251"/>
    </location>
    <ligand>
        <name>ATP</name>
        <dbReference type="ChEBI" id="CHEBI:30616"/>
    </ligand>
</feature>
<dbReference type="PROSITE" id="PS00584">
    <property type="entry name" value="PFKB_KINASES_2"/>
    <property type="match status" value="1"/>
</dbReference>
<feature type="binding site" evidence="12">
    <location>
        <position position="281"/>
    </location>
    <ligand>
        <name>K(+)</name>
        <dbReference type="ChEBI" id="CHEBI:29103"/>
    </ligand>
</feature>
<comment type="subunit">
    <text evidence="12">Homodimer.</text>
</comment>
<keyword evidence="10 12" id="KW-0630">Potassium</keyword>
<evidence type="ECO:0000256" key="9">
    <source>
        <dbReference type="ARBA" id="ARBA00022842"/>
    </source>
</evidence>
<protein>
    <recommendedName>
        <fullName evidence="3 12">Ribokinase</fullName>
        <shortName evidence="12">RK</shortName>
        <ecNumber evidence="2 12">2.7.1.15</ecNumber>
    </recommendedName>
</protein>
<comment type="catalytic activity">
    <reaction evidence="12">
        <text>D-ribose + ATP = D-ribose 5-phosphate + ADP + H(+)</text>
        <dbReference type="Rhea" id="RHEA:13697"/>
        <dbReference type="ChEBI" id="CHEBI:15378"/>
        <dbReference type="ChEBI" id="CHEBI:30616"/>
        <dbReference type="ChEBI" id="CHEBI:47013"/>
        <dbReference type="ChEBI" id="CHEBI:78346"/>
        <dbReference type="ChEBI" id="CHEBI:456216"/>
        <dbReference type="EC" id="2.7.1.15"/>
    </reaction>
</comment>
<evidence type="ECO:0000256" key="5">
    <source>
        <dbReference type="ARBA" id="ARBA00022723"/>
    </source>
</evidence>
<evidence type="ECO:0000256" key="10">
    <source>
        <dbReference type="ARBA" id="ARBA00022958"/>
    </source>
</evidence>
<feature type="binding site" evidence="12">
    <location>
        <begin position="11"/>
        <end position="13"/>
    </location>
    <ligand>
        <name>substrate</name>
    </ligand>
</feature>
<dbReference type="Pfam" id="PF00294">
    <property type="entry name" value="PfkB"/>
    <property type="match status" value="1"/>
</dbReference>
<feature type="domain" description="Carbohydrate kinase PfkB" evidence="13">
    <location>
        <begin position="1"/>
        <end position="293"/>
    </location>
</feature>
<comment type="similarity">
    <text evidence="12">Belongs to the carbohydrate kinase PfkB family. Ribokinase subfamily.</text>
</comment>
<dbReference type="InterPro" id="IPR002139">
    <property type="entry name" value="Ribo/fructo_kinase"/>
</dbReference>
<comment type="caution">
    <text evidence="14">The sequence shown here is derived from an EMBL/GenBank/DDBJ whole genome shotgun (WGS) entry which is preliminary data.</text>
</comment>
<evidence type="ECO:0000256" key="3">
    <source>
        <dbReference type="ARBA" id="ARBA00016943"/>
    </source>
</evidence>
<feature type="binding site" evidence="12">
    <location>
        <position position="286"/>
    </location>
    <ligand>
        <name>K(+)</name>
        <dbReference type="ChEBI" id="CHEBI:29103"/>
    </ligand>
</feature>
<keyword evidence="12" id="KW-0963">Cytoplasm</keyword>
<organism evidence="14 15">
    <name type="scientific">Paenibacillus pinisoli</name>
    <dbReference type="NCBI Taxonomy" id="1276110"/>
    <lineage>
        <taxon>Bacteria</taxon>
        <taxon>Bacillati</taxon>
        <taxon>Bacillota</taxon>
        <taxon>Bacilli</taxon>
        <taxon>Bacillales</taxon>
        <taxon>Paenibacillaceae</taxon>
        <taxon>Paenibacillus</taxon>
    </lineage>
</organism>
<evidence type="ECO:0000256" key="11">
    <source>
        <dbReference type="ARBA" id="ARBA00023277"/>
    </source>
</evidence>
<keyword evidence="8 12" id="KW-0067">ATP-binding</keyword>
<dbReference type="InterPro" id="IPR002173">
    <property type="entry name" value="Carboh/pur_kinase_PfkB_CS"/>
</dbReference>
<accession>A0A3A6PEH1</accession>
<dbReference type="SUPFAM" id="SSF53613">
    <property type="entry name" value="Ribokinase-like"/>
    <property type="match status" value="1"/>
</dbReference>
<comment type="function">
    <text evidence="12">Catalyzes the phosphorylation of ribose at O-5 in a reaction requiring ATP and magnesium. The resulting D-ribose-5-phosphate can then be used either for sythesis of nucleotides, histidine, and tryptophan, or as a component of the pentose phosphate pathway.</text>
</comment>
<dbReference type="Gene3D" id="3.40.1190.20">
    <property type="match status" value="1"/>
</dbReference>
<dbReference type="GO" id="GO:0005829">
    <property type="term" value="C:cytosol"/>
    <property type="evidence" value="ECO:0007669"/>
    <property type="project" value="TreeGrafter"/>
</dbReference>
<keyword evidence="7 12" id="KW-0418">Kinase</keyword>
<evidence type="ECO:0000259" key="13">
    <source>
        <dbReference type="Pfam" id="PF00294"/>
    </source>
</evidence>
<dbReference type="UniPathway" id="UPA00916">
    <property type="reaction ID" value="UER00889"/>
</dbReference>
<evidence type="ECO:0000313" key="14">
    <source>
        <dbReference type="EMBL" id="RJX39085.1"/>
    </source>
</evidence>
<keyword evidence="6 12" id="KW-0547">Nucleotide-binding</keyword>
<feature type="binding site" evidence="12">
    <location>
        <position position="138"/>
    </location>
    <ligand>
        <name>substrate</name>
    </ligand>
</feature>
<reference evidence="14 15" key="1">
    <citation type="submission" date="2018-09" db="EMBL/GenBank/DDBJ databases">
        <title>Paenibacillus aracenensis nov. sp. isolated from a cave in southern Spain.</title>
        <authorList>
            <person name="Jurado V."/>
            <person name="Gutierrez-Patricio S."/>
            <person name="Gonzalez-Pimentel J.L."/>
            <person name="Miller A.Z."/>
            <person name="Laiz L."/>
            <person name="Saiz-Jimenez C."/>
        </authorList>
    </citation>
    <scope>NUCLEOTIDE SEQUENCE [LARGE SCALE GENOMIC DNA]</scope>
    <source>
        <strain evidence="14 15">JCM 19203</strain>
    </source>
</reference>
<evidence type="ECO:0000256" key="4">
    <source>
        <dbReference type="ARBA" id="ARBA00022679"/>
    </source>
</evidence>
<comment type="caution">
    <text evidence="12">Lacks conserved residue(s) required for the propagation of feature annotation.</text>
</comment>
<dbReference type="HAMAP" id="MF_01987">
    <property type="entry name" value="Ribokinase"/>
    <property type="match status" value="1"/>
</dbReference>
<sequence>MKQLLVIGSVNMDVVSNVKQFPLPGETIHSSGTKFVPGGKGANQAVAAARAGAACTMVGAVGLDPFGDTLVESLAEKGVQADSVLRKEGTSGIALITVNEEGENNIILSAGANGKVSEEDIASGVQWDGIYAVLLQNEIPWETTVAAIRSASAQGVRVFLNPAPARELSDDLFPLIDTLIVNETEAAVVTGVKVIDFASAEASAERALAKGAASVIVTLGEQGCFYASAAGVRAAVPAFRVKPVDTTAAGDTFIGAYAAACTDGLATEEALRFAAAAAALAVTRPGAQSSIPDKAEIEAFLISHS</sequence>
<feature type="binding site" evidence="12">
    <location>
        <position position="247"/>
    </location>
    <ligand>
        <name>K(+)</name>
        <dbReference type="ChEBI" id="CHEBI:29103"/>
    </ligand>
</feature>
<evidence type="ECO:0000256" key="12">
    <source>
        <dbReference type="HAMAP-Rule" id="MF_01987"/>
    </source>
</evidence>
<feature type="binding site" evidence="12">
    <location>
        <position position="251"/>
    </location>
    <ligand>
        <name>substrate</name>
    </ligand>
</feature>
<dbReference type="GO" id="GO:0019303">
    <property type="term" value="P:D-ribose catabolic process"/>
    <property type="evidence" value="ECO:0007669"/>
    <property type="project" value="UniProtKB-UniRule"/>
</dbReference>
<evidence type="ECO:0000256" key="6">
    <source>
        <dbReference type="ARBA" id="ARBA00022741"/>
    </source>
</evidence>
<dbReference type="PRINTS" id="PR00990">
    <property type="entry name" value="RIBOKINASE"/>
</dbReference>
<feature type="binding site" evidence="12">
    <location>
        <position position="284"/>
    </location>
    <ligand>
        <name>K(+)</name>
        <dbReference type="ChEBI" id="CHEBI:29103"/>
    </ligand>
</feature>
<dbReference type="GO" id="GO:0004747">
    <property type="term" value="F:ribokinase activity"/>
    <property type="evidence" value="ECO:0007669"/>
    <property type="project" value="UniProtKB-UniRule"/>
</dbReference>